<keyword evidence="1" id="KW-0472">Membrane</keyword>
<organism evidence="2 3">
    <name type="scientific">Candidatus Woesebacteria bacterium GW2011_GWC1_43_10b</name>
    <dbReference type="NCBI Taxonomy" id="1618585"/>
    <lineage>
        <taxon>Bacteria</taxon>
        <taxon>Candidatus Woeseibacteriota</taxon>
    </lineage>
</organism>
<evidence type="ECO:0000313" key="2">
    <source>
        <dbReference type="EMBL" id="KKS80931.1"/>
    </source>
</evidence>
<dbReference type="Pfam" id="PF06182">
    <property type="entry name" value="ABC2_membrane_6"/>
    <property type="match status" value="1"/>
</dbReference>
<dbReference type="PANTHER" id="PTHR36833">
    <property type="entry name" value="SLR0610 PROTEIN-RELATED"/>
    <property type="match status" value="1"/>
</dbReference>
<dbReference type="AlphaFoldDB" id="A0A0G1ED36"/>
<feature type="transmembrane region" description="Helical" evidence="1">
    <location>
        <begin position="213"/>
        <end position="234"/>
    </location>
</feature>
<dbReference type="EMBL" id="LCEY01000004">
    <property type="protein sequence ID" value="KKS80931.1"/>
    <property type="molecule type" value="Genomic_DNA"/>
</dbReference>
<reference evidence="2 3" key="1">
    <citation type="journal article" date="2015" name="Nature">
        <title>rRNA introns, odd ribosomes, and small enigmatic genomes across a large radiation of phyla.</title>
        <authorList>
            <person name="Brown C.T."/>
            <person name="Hug L.A."/>
            <person name="Thomas B.C."/>
            <person name="Sharon I."/>
            <person name="Castelle C.J."/>
            <person name="Singh A."/>
            <person name="Wilkins M.J."/>
            <person name="Williams K.H."/>
            <person name="Banfield J.F."/>
        </authorList>
    </citation>
    <scope>NUCLEOTIDE SEQUENCE [LARGE SCALE GENOMIC DNA]</scope>
</reference>
<gene>
    <name evidence="2" type="ORF">UV56_C0004G0008</name>
</gene>
<evidence type="ECO:0000256" key="1">
    <source>
        <dbReference type="SAM" id="Phobius"/>
    </source>
</evidence>
<protein>
    <submittedName>
        <fullName evidence="2">Uncharacterized protein</fullName>
    </submittedName>
</protein>
<feature type="transmembrane region" description="Helical" evidence="1">
    <location>
        <begin position="95"/>
        <end position="121"/>
    </location>
</feature>
<dbReference type="PANTHER" id="PTHR36833:SF1">
    <property type="entry name" value="INTEGRAL MEMBRANE TRANSPORT PROTEIN"/>
    <property type="match status" value="1"/>
</dbReference>
<keyword evidence="1" id="KW-1133">Transmembrane helix</keyword>
<sequence length="249" mass="27842">MSKNSFLMVLAQRLGMVIFLMGKLLRFGFFIFFLIFLVKGTGTLAGYSLNQTVFFFLTFNLIDVLAQFLFREVYRFRPQVVSGSFDLILTKPVNALFRSLMGGVDFIDFITIPPLLVAIYWVGKALDPSSFQVMLYILLLANALIIATAFHIAVISLGIITLEIDHAIMIYRDLVALGRFPIDIYREPLRGVLTYFVPVAIMISLPSKALMGIATPTGVLISFIIGAVALFAALRFWNFALKYYTSASS</sequence>
<dbReference type="InterPro" id="IPR010390">
    <property type="entry name" value="ABC-2_transporter-like"/>
</dbReference>
<dbReference type="Proteomes" id="UP000034611">
    <property type="component" value="Unassembled WGS sequence"/>
</dbReference>
<name>A0A0G1ED36_9BACT</name>
<feature type="transmembrane region" description="Helical" evidence="1">
    <location>
        <begin position="53"/>
        <end position="74"/>
    </location>
</feature>
<comment type="caution">
    <text evidence="2">The sequence shown here is derived from an EMBL/GenBank/DDBJ whole genome shotgun (WGS) entry which is preliminary data.</text>
</comment>
<feature type="transmembrane region" description="Helical" evidence="1">
    <location>
        <begin position="189"/>
        <end position="207"/>
    </location>
</feature>
<evidence type="ECO:0000313" key="3">
    <source>
        <dbReference type="Proteomes" id="UP000034611"/>
    </source>
</evidence>
<feature type="transmembrane region" description="Helical" evidence="1">
    <location>
        <begin position="133"/>
        <end position="162"/>
    </location>
</feature>
<keyword evidence="1" id="KW-0812">Transmembrane</keyword>
<accession>A0A0G1ED36</accession>
<proteinExistence type="predicted"/>